<feature type="transmembrane region" description="Helical" evidence="2">
    <location>
        <begin position="62"/>
        <end position="81"/>
    </location>
</feature>
<accession>A0A1Q8X8W3</accession>
<keyword evidence="2" id="KW-1133">Transmembrane helix</keyword>
<feature type="compositionally biased region" description="Polar residues" evidence="1">
    <location>
        <begin position="1"/>
        <end position="11"/>
    </location>
</feature>
<feature type="region of interest" description="Disordered" evidence="1">
    <location>
        <begin position="1"/>
        <end position="21"/>
    </location>
</feature>
<keyword evidence="2" id="KW-0812">Transmembrane</keyword>
<dbReference type="RefSeq" id="WP_075414853.1">
    <property type="nucleotide sequence ID" value="NZ_CAJZKH010000016.1"/>
</dbReference>
<protein>
    <submittedName>
        <fullName evidence="3">Uncharacterized protein</fullName>
    </submittedName>
</protein>
<sequence>MSAQQPAQNDPQIPDSEDSGKDQPLRTRYYYLIMTIMVVIGVVIDIAIFIGIITNAEGRVRIPYLVFILPVVGALAVGRFADAALAKKSPHLVPGYAAPYFQGGQVPQQGQYGQPQYGQPAAQPTAPQSTGYGQVPGQQAAQSAPQQAPHSQPQQPGQVPPSGQYGQDSQNQQPHGQGGQPGQSGPVGY</sequence>
<evidence type="ECO:0000256" key="2">
    <source>
        <dbReference type="SAM" id="Phobius"/>
    </source>
</evidence>
<gene>
    <name evidence="3" type="ORF">BKH15_07690</name>
</gene>
<evidence type="ECO:0000313" key="4">
    <source>
        <dbReference type="Proteomes" id="UP000186769"/>
    </source>
</evidence>
<comment type="caution">
    <text evidence="3">The sequence shown here is derived from an EMBL/GenBank/DDBJ whole genome shotgun (WGS) entry which is preliminary data.</text>
</comment>
<feature type="region of interest" description="Disordered" evidence="1">
    <location>
        <begin position="107"/>
        <end position="189"/>
    </location>
</feature>
<feature type="transmembrane region" description="Helical" evidence="2">
    <location>
        <begin position="29"/>
        <end position="56"/>
    </location>
</feature>
<dbReference type="EMBL" id="MSKW01000014">
    <property type="protein sequence ID" value="OLO76761.1"/>
    <property type="molecule type" value="Genomic_DNA"/>
</dbReference>
<proteinExistence type="predicted"/>
<dbReference type="AlphaFoldDB" id="A0A1Q8X8W3"/>
<keyword evidence="2" id="KW-0472">Membrane</keyword>
<evidence type="ECO:0000313" key="3">
    <source>
        <dbReference type="EMBL" id="OLO76761.1"/>
    </source>
</evidence>
<feature type="compositionally biased region" description="Low complexity" evidence="1">
    <location>
        <begin position="107"/>
        <end position="175"/>
    </location>
</feature>
<evidence type="ECO:0000256" key="1">
    <source>
        <dbReference type="SAM" id="MobiDB-lite"/>
    </source>
</evidence>
<organism evidence="3 4">
    <name type="scientific">Actinomyces oris</name>
    <dbReference type="NCBI Taxonomy" id="544580"/>
    <lineage>
        <taxon>Bacteria</taxon>
        <taxon>Bacillati</taxon>
        <taxon>Actinomycetota</taxon>
        <taxon>Actinomycetes</taxon>
        <taxon>Actinomycetales</taxon>
        <taxon>Actinomycetaceae</taxon>
        <taxon>Actinomyces</taxon>
    </lineage>
</organism>
<reference evidence="3 4" key="1">
    <citation type="submission" date="2016-12" db="EMBL/GenBank/DDBJ databases">
        <title>Genomic comparison of strains in the 'Actinomyces naeslundii' group.</title>
        <authorList>
            <person name="Mughal S.R."/>
            <person name="Do T."/>
            <person name="Gilbert S.C."/>
            <person name="Witherden E.A."/>
            <person name="Didelot X."/>
            <person name="Beighton D."/>
        </authorList>
    </citation>
    <scope>NUCLEOTIDE SEQUENCE [LARGE SCALE GENOMIC DNA]</scope>
    <source>
        <strain evidence="3 4">G53E</strain>
    </source>
</reference>
<name>A0A1Q8X8W3_9ACTO</name>
<feature type="compositionally biased region" description="Gly residues" evidence="1">
    <location>
        <begin position="176"/>
        <end position="189"/>
    </location>
</feature>
<dbReference type="Proteomes" id="UP000186769">
    <property type="component" value="Unassembled WGS sequence"/>
</dbReference>